<evidence type="ECO:0000313" key="2">
    <source>
        <dbReference type="Proteomes" id="UP000198981"/>
    </source>
</evidence>
<dbReference type="Proteomes" id="UP000198981">
    <property type="component" value="Unassembled WGS sequence"/>
</dbReference>
<organism evidence="1 2">
    <name type="scientific">Klenkia marina</name>
    <dbReference type="NCBI Taxonomy" id="1960309"/>
    <lineage>
        <taxon>Bacteria</taxon>
        <taxon>Bacillati</taxon>
        <taxon>Actinomycetota</taxon>
        <taxon>Actinomycetes</taxon>
        <taxon>Geodermatophilales</taxon>
        <taxon>Geodermatophilaceae</taxon>
        <taxon>Klenkia</taxon>
    </lineage>
</organism>
<dbReference type="STRING" id="1960309.SAMN03159343_2224"/>
<sequence>MNAVFESDQTCYLLAHIGPGGNVALGSCFALGGDLLATAFHVVSGHPAGLHMVVPRVRTDDYQDVDDKSFHVRPVDVVASDPIHDLAVLRVHEVETSVNWSIGSTDDVKPGEPVVTLGFPHANDGRTVLTQQTTTVGARILMQNQGIKSKYAVLNTLLRPGQSGGPVVNVRSNKVVAVLVGAYTPSGSGTVMIGGVDPAVLHQTTHAISAEYLKPMMDA</sequence>
<reference evidence="2" key="1">
    <citation type="submission" date="2016-10" db="EMBL/GenBank/DDBJ databases">
        <authorList>
            <person name="Varghese N."/>
            <person name="Submissions S."/>
        </authorList>
    </citation>
    <scope>NUCLEOTIDE SEQUENCE [LARGE SCALE GENOMIC DNA]</scope>
    <source>
        <strain evidence="2">DSM 45722</strain>
    </source>
</reference>
<dbReference type="InterPro" id="IPR009003">
    <property type="entry name" value="Peptidase_S1_PA"/>
</dbReference>
<gene>
    <name evidence="1" type="ORF">SAMN03159343_2224</name>
</gene>
<dbReference type="InterPro" id="IPR043504">
    <property type="entry name" value="Peptidase_S1_PA_chymotrypsin"/>
</dbReference>
<evidence type="ECO:0000313" key="1">
    <source>
        <dbReference type="EMBL" id="SCX49563.1"/>
    </source>
</evidence>
<dbReference type="RefSeq" id="WP_092803838.1">
    <property type="nucleotide sequence ID" value="NZ_FMUH01000003.1"/>
</dbReference>
<dbReference type="EMBL" id="FMUH01000003">
    <property type="protein sequence ID" value="SCX49563.1"/>
    <property type="molecule type" value="Genomic_DNA"/>
</dbReference>
<dbReference type="AlphaFoldDB" id="A0A1G4Y829"/>
<dbReference type="Pfam" id="PF13365">
    <property type="entry name" value="Trypsin_2"/>
    <property type="match status" value="1"/>
</dbReference>
<proteinExistence type="predicted"/>
<dbReference type="SUPFAM" id="SSF50494">
    <property type="entry name" value="Trypsin-like serine proteases"/>
    <property type="match status" value="1"/>
</dbReference>
<accession>A0A1G4Y829</accession>
<protein>
    <submittedName>
        <fullName evidence="1">Trypsin-like peptidase domain-containing protein</fullName>
    </submittedName>
</protein>
<name>A0A1G4Y829_9ACTN</name>
<dbReference type="OrthoDB" id="9766361at2"/>
<dbReference type="Gene3D" id="2.40.10.10">
    <property type="entry name" value="Trypsin-like serine proteases"/>
    <property type="match status" value="2"/>
</dbReference>
<keyword evidence="2" id="KW-1185">Reference proteome</keyword>